<dbReference type="InterPro" id="IPR020941">
    <property type="entry name" value="SUFU-like_domain"/>
</dbReference>
<reference evidence="2 3" key="1">
    <citation type="submission" date="2019-09" db="EMBL/GenBank/DDBJ databases">
        <title>Complete genome sequence of Arachidicoccus sp. B3-10 isolated from apple orchard soil.</title>
        <authorList>
            <person name="Kim H.S."/>
            <person name="Han K.-I."/>
            <person name="Suh M.K."/>
            <person name="Lee K.C."/>
            <person name="Eom M.K."/>
            <person name="Kim J.-S."/>
            <person name="Kang S.W."/>
            <person name="Sin Y."/>
            <person name="Lee J.-S."/>
        </authorList>
    </citation>
    <scope>NUCLEOTIDE SEQUENCE [LARGE SCALE GENOMIC DNA]</scope>
    <source>
        <strain evidence="2 3">B3-10</strain>
    </source>
</reference>
<accession>A0A5P2G401</accession>
<dbReference type="OrthoDB" id="9023549at2"/>
<dbReference type="GO" id="GO:0005737">
    <property type="term" value="C:cytoplasm"/>
    <property type="evidence" value="ECO:0007669"/>
    <property type="project" value="TreeGrafter"/>
</dbReference>
<keyword evidence="3" id="KW-1185">Reference proteome</keyword>
<evidence type="ECO:0000313" key="2">
    <source>
        <dbReference type="EMBL" id="QES90225.1"/>
    </source>
</evidence>
<evidence type="ECO:0000259" key="1">
    <source>
        <dbReference type="Pfam" id="PF05076"/>
    </source>
</evidence>
<dbReference type="SUPFAM" id="SSF103359">
    <property type="entry name" value="Suppressor of Fused, N-terminal domain"/>
    <property type="match status" value="1"/>
</dbReference>
<feature type="domain" description="Suppressor of fused-like" evidence="1">
    <location>
        <begin position="47"/>
        <end position="214"/>
    </location>
</feature>
<dbReference type="EMBL" id="CP044016">
    <property type="protein sequence ID" value="QES90225.1"/>
    <property type="molecule type" value="Genomic_DNA"/>
</dbReference>
<dbReference type="InterPro" id="IPR037181">
    <property type="entry name" value="SUFU_N"/>
</dbReference>
<dbReference type="RefSeq" id="WP_131331181.1">
    <property type="nucleotide sequence ID" value="NZ_CP044016.1"/>
</dbReference>
<organism evidence="2 3">
    <name type="scientific">Rhizosphaericola mali</name>
    <dbReference type="NCBI Taxonomy" id="2545455"/>
    <lineage>
        <taxon>Bacteria</taxon>
        <taxon>Pseudomonadati</taxon>
        <taxon>Bacteroidota</taxon>
        <taxon>Chitinophagia</taxon>
        <taxon>Chitinophagales</taxon>
        <taxon>Chitinophagaceae</taxon>
        <taxon>Rhizosphaericola</taxon>
    </lineage>
</organism>
<dbReference type="PANTHER" id="PTHR10928">
    <property type="entry name" value="SUPPRESSOR OF FUSED"/>
    <property type="match status" value="1"/>
</dbReference>
<dbReference type="PANTHER" id="PTHR10928:SF2">
    <property type="entry name" value="SUPPRESSOR OF FUSED HOMOLOG"/>
    <property type="match status" value="1"/>
</dbReference>
<evidence type="ECO:0000313" key="3">
    <source>
        <dbReference type="Proteomes" id="UP000292424"/>
    </source>
</evidence>
<sequence length="214" mass="24469">MDLETYRKTYTEDDAVGWMAIDNEIAKIYGEQEPIHFRPIITAMLGGEDPLDGVSVYESTQQAPHLHFISYGFSQLYYDEEAVGKEFSKFGFELTFRLKGNKDQNLKWVVSLMQNLAKYIFSESKWFENYDFIPTNSPIYLEYDTALVGLAFVEDSELGTIDTPHGQVQFLQMVGITQKELDVLLANPVKGTVMQLVDQLKVGNELLITDLNRK</sequence>
<protein>
    <submittedName>
        <fullName evidence="2">Suppressor of fused domain protein</fullName>
    </submittedName>
</protein>
<dbReference type="InterPro" id="IPR007768">
    <property type="entry name" value="Suppressor_of_fused"/>
</dbReference>
<name>A0A5P2G401_9BACT</name>
<dbReference type="Pfam" id="PF05076">
    <property type="entry name" value="SUFU"/>
    <property type="match status" value="1"/>
</dbReference>
<gene>
    <name evidence="2" type="ORF">E0W69_016735</name>
</gene>
<dbReference type="KEGG" id="arac:E0W69_016735"/>
<proteinExistence type="predicted"/>
<dbReference type="AlphaFoldDB" id="A0A5P2G401"/>
<dbReference type="Proteomes" id="UP000292424">
    <property type="component" value="Chromosome"/>
</dbReference>